<dbReference type="GO" id="GO:0016783">
    <property type="term" value="F:sulfurtransferase activity"/>
    <property type="evidence" value="ECO:0007669"/>
    <property type="project" value="InterPro"/>
</dbReference>
<dbReference type="Gene3D" id="3.10.20.10">
    <property type="match status" value="1"/>
</dbReference>
<comment type="similarity">
    <text evidence="3">Belongs to the FdhD family.</text>
</comment>
<dbReference type="Gene3D" id="3.40.140.10">
    <property type="entry name" value="Cytidine Deaminase, domain 2"/>
    <property type="match status" value="1"/>
</dbReference>
<name>A0A495D362_9PROT</name>
<keyword evidence="2 3" id="KW-0501">Molybdenum cofactor biosynthesis</keyword>
<protein>
    <recommendedName>
        <fullName evidence="3">Sulfur carrier protein FdhD</fullName>
    </recommendedName>
</protein>
<dbReference type="HAMAP" id="MF_00187">
    <property type="entry name" value="FdhD"/>
    <property type="match status" value="1"/>
</dbReference>
<comment type="subcellular location">
    <subcellularLocation>
        <location evidence="3">Cytoplasm</location>
    </subcellularLocation>
</comment>
<comment type="function">
    <text evidence="3">Required for formate dehydrogenase (FDH) activity. Acts as a sulfur carrier protein that transfers sulfur from IscS to the molybdenum cofactor prior to its insertion into FDH.</text>
</comment>
<dbReference type="Pfam" id="PF02634">
    <property type="entry name" value="FdhD-NarQ"/>
    <property type="match status" value="1"/>
</dbReference>
<gene>
    <name evidence="3" type="primary">fdhD</name>
    <name evidence="4" type="ORF">C7435_2460</name>
</gene>
<dbReference type="PANTHER" id="PTHR30592">
    <property type="entry name" value="FORMATE DEHYDROGENASE"/>
    <property type="match status" value="1"/>
</dbReference>
<dbReference type="GO" id="GO:0097163">
    <property type="term" value="F:sulfur carrier activity"/>
    <property type="evidence" value="ECO:0007669"/>
    <property type="project" value="UniProtKB-UniRule"/>
</dbReference>
<organism evidence="4 5">
    <name type="scientific">Maricaulis maris</name>
    <dbReference type="NCBI Taxonomy" id="74318"/>
    <lineage>
        <taxon>Bacteria</taxon>
        <taxon>Pseudomonadati</taxon>
        <taxon>Pseudomonadota</taxon>
        <taxon>Alphaproteobacteria</taxon>
        <taxon>Maricaulales</taxon>
        <taxon>Maricaulaceae</taxon>
        <taxon>Maricaulis</taxon>
    </lineage>
</organism>
<sequence>MSNRLNNTPVIHESGEAAATASDVELADGTRWAVPNEVPVAITYNRRNHAVMLATPADLADFAIGFSLSEGLVRQAGEIEAIEIIHQPLGVDLHITLNAERLERFDLIRRRRTLPGRAGCGLCGLENAESLTAPLPRVADTPADVTEAALATAFATLADWQPLNARTRSVHAAAWAGCDGSILAAREDVGRHNALDKLVGALAHTGQDMFDGFLVMSSRASYELIEKAARAGMPALASLSAPTLLAIDRAKQANIRLYAASRGRFVAVT</sequence>
<dbReference type="PANTHER" id="PTHR30592:SF1">
    <property type="entry name" value="SULFUR CARRIER PROTEIN FDHD"/>
    <property type="match status" value="1"/>
</dbReference>
<evidence type="ECO:0000256" key="1">
    <source>
        <dbReference type="ARBA" id="ARBA00022490"/>
    </source>
</evidence>
<dbReference type="SUPFAM" id="SSF53927">
    <property type="entry name" value="Cytidine deaminase-like"/>
    <property type="match status" value="1"/>
</dbReference>
<dbReference type="PIRSF" id="PIRSF015626">
    <property type="entry name" value="FdhD"/>
    <property type="match status" value="1"/>
</dbReference>
<evidence type="ECO:0000256" key="3">
    <source>
        <dbReference type="HAMAP-Rule" id="MF_00187"/>
    </source>
</evidence>
<dbReference type="EMBL" id="RBIM01000005">
    <property type="protein sequence ID" value="RKQ96208.1"/>
    <property type="molecule type" value="Genomic_DNA"/>
</dbReference>
<evidence type="ECO:0000313" key="5">
    <source>
        <dbReference type="Proteomes" id="UP000273675"/>
    </source>
</evidence>
<keyword evidence="1 3" id="KW-0963">Cytoplasm</keyword>
<comment type="caution">
    <text evidence="4">The sequence shown here is derived from an EMBL/GenBank/DDBJ whole genome shotgun (WGS) entry which is preliminary data.</text>
</comment>
<evidence type="ECO:0000313" key="4">
    <source>
        <dbReference type="EMBL" id="RKQ96208.1"/>
    </source>
</evidence>
<dbReference type="NCBIfam" id="TIGR00129">
    <property type="entry name" value="fdhD_narQ"/>
    <property type="match status" value="1"/>
</dbReference>
<evidence type="ECO:0000256" key="2">
    <source>
        <dbReference type="ARBA" id="ARBA00023150"/>
    </source>
</evidence>
<dbReference type="GO" id="GO:0005737">
    <property type="term" value="C:cytoplasm"/>
    <property type="evidence" value="ECO:0007669"/>
    <property type="project" value="UniProtKB-SubCell"/>
</dbReference>
<dbReference type="AlphaFoldDB" id="A0A495D362"/>
<reference evidence="4 5" key="1">
    <citation type="submission" date="2018-10" db="EMBL/GenBank/DDBJ databases">
        <title>Genomic Encyclopedia of Type Strains, Phase IV (KMG-IV): sequencing the most valuable type-strain genomes for metagenomic binning, comparative biology and taxonomic classification.</title>
        <authorList>
            <person name="Goeker M."/>
        </authorList>
    </citation>
    <scope>NUCLEOTIDE SEQUENCE [LARGE SCALE GENOMIC DNA]</scope>
    <source>
        <strain evidence="4 5">DSM 4734</strain>
    </source>
</reference>
<dbReference type="GO" id="GO:0006777">
    <property type="term" value="P:Mo-molybdopterin cofactor biosynthetic process"/>
    <property type="evidence" value="ECO:0007669"/>
    <property type="project" value="UniProtKB-UniRule"/>
</dbReference>
<dbReference type="InterPro" id="IPR003786">
    <property type="entry name" value="FdhD"/>
</dbReference>
<dbReference type="Proteomes" id="UP000273675">
    <property type="component" value="Unassembled WGS sequence"/>
</dbReference>
<feature type="active site" description="Cysteine persulfide intermediate" evidence="3">
    <location>
        <position position="120"/>
    </location>
</feature>
<accession>A0A495D362</accession>
<proteinExistence type="inferred from homology"/>
<dbReference type="RefSeq" id="WP_233350767.1">
    <property type="nucleotide sequence ID" value="NZ_RBIM01000005.1"/>
</dbReference>
<comment type="caution">
    <text evidence="3">Lacks conserved residue(s) required for the propagation of feature annotation.</text>
</comment>
<dbReference type="InterPro" id="IPR016193">
    <property type="entry name" value="Cytidine_deaminase-like"/>
</dbReference>